<dbReference type="EMBL" id="CP090643">
    <property type="protein sequence ID" value="WFN23499.1"/>
    <property type="molecule type" value="Genomic_DNA"/>
</dbReference>
<evidence type="ECO:0000313" key="3">
    <source>
        <dbReference type="EMBL" id="WFN23499.1"/>
    </source>
</evidence>
<organism evidence="2">
    <name type="scientific">Burkholderia contaminans</name>
    <dbReference type="NCBI Taxonomy" id="488447"/>
    <lineage>
        <taxon>Bacteria</taxon>
        <taxon>Pseudomonadati</taxon>
        <taxon>Pseudomonadota</taxon>
        <taxon>Betaproteobacteria</taxon>
        <taxon>Burkholderiales</taxon>
        <taxon>Burkholderiaceae</taxon>
        <taxon>Burkholderia</taxon>
        <taxon>Burkholderia cepacia complex</taxon>
    </lineage>
</organism>
<dbReference type="Pfam" id="PF09937">
    <property type="entry name" value="DUF2169"/>
    <property type="match status" value="1"/>
</dbReference>
<evidence type="ECO:0000313" key="2">
    <source>
        <dbReference type="EMBL" id="BBA45205.1"/>
    </source>
</evidence>
<sequence length="377" mass="40876">MMAAVENYSGLPHAWFPKVGDSGHTFDVLVVRGTFDLGANGVVPTRAARQVPVVDGDLYDEPRGADPMRAMLIQPGDRVLHKPQTDVFVIGHAHAPDGRPAGSWAAGIQVGDREVSLQLSGPRRFVKRLLGWRLTDATEVTEVPLSFERAFGGGYAITLDRSDAIVRIHKPDNPVGCGWLPDAKALDVLPAEERKIMAAAVAGVRELPAPQIEDPMAPVRSPFQQSPAFGSGPIAPWWAPRVHRQGTLDDDWFATRCPAVPDDFDSAYYQVAPASLTLSKHLQGGEQLRLTNLLPDSRYVSRLPGWTVMAVAAYADGSSNVAFPVIDTLSIDLDKGRLSLVWRCCFDRFNPVRSLVIGATDQPVARPPAGELVEDVA</sequence>
<dbReference type="AlphaFoldDB" id="A0A250LKU7"/>
<reference evidence="2" key="2">
    <citation type="journal article" date="2017" name="Genome Announc.">
        <title>High-Quality Draft Genome Sequence of Burkholderia contaminans CH-1, a Gram-Negative Bacterium That Metabolizes 2-Azahypoxanthine, a Plant Growth-Regulating Compound.</title>
        <authorList>
            <person name="Choi J.-H."/>
            <person name="Sugiura H."/>
            <person name="Moriuchi R."/>
            <person name="Kawagishi H."/>
            <person name="Dohra H."/>
        </authorList>
    </citation>
    <scope>NUCLEOTIDE SEQUENCE</scope>
    <source>
        <strain evidence="2">CH-1</strain>
        <plasmid evidence="2">pBC453</plasmid>
    </source>
</reference>
<accession>A0A250LKU7</accession>
<geneLocation type="plasmid" evidence="2">
    <name>pBC453</name>
</geneLocation>
<feature type="domain" description="DUF2169" evidence="1">
    <location>
        <begin position="28"/>
        <end position="343"/>
    </location>
</feature>
<keyword evidence="2" id="KW-0614">Plasmid</keyword>
<protein>
    <submittedName>
        <fullName evidence="3">DUF2169 domain-containing protein</fullName>
    </submittedName>
</protein>
<reference evidence="3 4" key="3">
    <citation type="submission" date="2021-12" db="EMBL/GenBank/DDBJ databases">
        <title>Genomic and phenotypic characterization of three Burkholderia contaminans isolates recovered from different sources.</title>
        <authorList>
            <person name="Lopez De Volder A."/>
            <person name="Fan Y."/>
            <person name="Nunvar J."/>
            <person name="Herrera T."/>
            <person name="Timp W."/>
            <person name="Degrossi J."/>
        </authorList>
    </citation>
    <scope>NUCLEOTIDE SEQUENCE [LARGE SCALE GENOMIC DNA]</scope>
    <source>
        <strain evidence="3 4">LMG 23361</strain>
        <plasmid evidence="3 4">unnamed1</plasmid>
    </source>
</reference>
<dbReference type="EMBL" id="AP018360">
    <property type="protein sequence ID" value="BBA45205.1"/>
    <property type="molecule type" value="Genomic_DNA"/>
</dbReference>
<evidence type="ECO:0000313" key="4">
    <source>
        <dbReference type="Proteomes" id="UP001220209"/>
    </source>
</evidence>
<geneLocation type="plasmid" evidence="3 4">
    <name>unnamed1</name>
</geneLocation>
<dbReference type="RefSeq" id="WP_046543917.1">
    <property type="nucleotide sequence ID" value="NZ_AP018360.1"/>
</dbReference>
<proteinExistence type="predicted"/>
<evidence type="ECO:0000259" key="1">
    <source>
        <dbReference type="Pfam" id="PF09937"/>
    </source>
</evidence>
<dbReference type="InterPro" id="IPR018683">
    <property type="entry name" value="DUF2169"/>
</dbReference>
<dbReference type="Proteomes" id="UP001220209">
    <property type="component" value="Plasmid unnamed1"/>
</dbReference>
<gene>
    <name evidence="2" type="ORF">BCCH1_77160</name>
    <name evidence="3" type="ORF">LXE91_40975</name>
</gene>
<dbReference type="OrthoDB" id="237820at2"/>
<name>A0A250LKU7_9BURK</name>
<reference evidence="2" key="1">
    <citation type="journal article" date="2016" name="Biosci. Biotechnol. Biochem.">
        <title>Bioconversion of AHX to AOH by resting cells of Burkholderia contaminans CH-1.</title>
        <authorList>
            <person name="Choi J.H."/>
            <person name="Kikuchi A."/>
            <person name="Pumkaeo P."/>
            <person name="Hirai H."/>
            <person name="Tokuyama S."/>
            <person name="Kawagishi H."/>
        </authorList>
    </citation>
    <scope>NUCLEOTIDE SEQUENCE</scope>
    <source>
        <strain evidence="2">CH-1</strain>
        <plasmid evidence="2">pBC453</plasmid>
    </source>
</reference>